<feature type="region of interest" description="Disordered" evidence="1">
    <location>
        <begin position="288"/>
        <end position="316"/>
    </location>
</feature>
<feature type="compositionally biased region" description="Low complexity" evidence="1">
    <location>
        <begin position="31"/>
        <end position="42"/>
    </location>
</feature>
<feature type="compositionally biased region" description="Polar residues" evidence="1">
    <location>
        <begin position="306"/>
        <end position="316"/>
    </location>
</feature>
<dbReference type="HOGENOM" id="CLU_881178_0_0_1"/>
<dbReference type="PANTHER" id="PTHR12716:SF8">
    <property type="entry name" value="TRANSCRIPTION INITIATION FACTOR IIE SUBUNIT BETA"/>
    <property type="match status" value="1"/>
</dbReference>
<proteinExistence type="predicted"/>
<dbReference type="Proteomes" id="UP000013827">
    <property type="component" value="Unassembled WGS sequence"/>
</dbReference>
<dbReference type="PaxDb" id="2903-EOD24661"/>
<reference evidence="3" key="1">
    <citation type="journal article" date="2013" name="Nature">
        <title>Pan genome of the phytoplankton Emiliania underpins its global distribution.</title>
        <authorList>
            <person name="Read B.A."/>
            <person name="Kegel J."/>
            <person name="Klute M.J."/>
            <person name="Kuo A."/>
            <person name="Lefebvre S.C."/>
            <person name="Maumus F."/>
            <person name="Mayer C."/>
            <person name="Miller J."/>
            <person name="Monier A."/>
            <person name="Salamov A."/>
            <person name="Young J."/>
            <person name="Aguilar M."/>
            <person name="Claverie J.M."/>
            <person name="Frickenhaus S."/>
            <person name="Gonzalez K."/>
            <person name="Herman E.K."/>
            <person name="Lin Y.C."/>
            <person name="Napier J."/>
            <person name="Ogata H."/>
            <person name="Sarno A.F."/>
            <person name="Shmutz J."/>
            <person name="Schroeder D."/>
            <person name="de Vargas C."/>
            <person name="Verret F."/>
            <person name="von Dassow P."/>
            <person name="Valentin K."/>
            <person name="Van de Peer Y."/>
            <person name="Wheeler G."/>
            <person name="Dacks J.B."/>
            <person name="Delwiche C.F."/>
            <person name="Dyhrman S.T."/>
            <person name="Glockner G."/>
            <person name="John U."/>
            <person name="Richards T."/>
            <person name="Worden A.Z."/>
            <person name="Zhang X."/>
            <person name="Grigoriev I.V."/>
            <person name="Allen A.E."/>
            <person name="Bidle K."/>
            <person name="Borodovsky M."/>
            <person name="Bowler C."/>
            <person name="Brownlee C."/>
            <person name="Cock J.M."/>
            <person name="Elias M."/>
            <person name="Gladyshev V.N."/>
            <person name="Groth M."/>
            <person name="Guda C."/>
            <person name="Hadaegh A."/>
            <person name="Iglesias-Rodriguez M.D."/>
            <person name="Jenkins J."/>
            <person name="Jones B.M."/>
            <person name="Lawson T."/>
            <person name="Leese F."/>
            <person name="Lindquist E."/>
            <person name="Lobanov A."/>
            <person name="Lomsadze A."/>
            <person name="Malik S.B."/>
            <person name="Marsh M.E."/>
            <person name="Mackinder L."/>
            <person name="Mock T."/>
            <person name="Mueller-Roeber B."/>
            <person name="Pagarete A."/>
            <person name="Parker M."/>
            <person name="Probert I."/>
            <person name="Quesneville H."/>
            <person name="Raines C."/>
            <person name="Rensing S.A."/>
            <person name="Riano-Pachon D.M."/>
            <person name="Richier S."/>
            <person name="Rokitta S."/>
            <person name="Shiraiwa Y."/>
            <person name="Soanes D.M."/>
            <person name="van der Giezen M."/>
            <person name="Wahlund T.M."/>
            <person name="Williams B."/>
            <person name="Wilson W."/>
            <person name="Wolfe G."/>
            <person name="Wurch L.L."/>
        </authorList>
    </citation>
    <scope>NUCLEOTIDE SEQUENCE</scope>
</reference>
<dbReference type="KEGG" id="ehx:EMIHUDRAFT_435429"/>
<feature type="compositionally biased region" description="Basic and acidic residues" evidence="1">
    <location>
        <begin position="14"/>
        <end position="27"/>
    </location>
</feature>
<reference evidence="2" key="2">
    <citation type="submission" date="2024-10" db="UniProtKB">
        <authorList>
            <consortium name="EnsemblProtists"/>
        </authorList>
    </citation>
    <scope>IDENTIFICATION</scope>
</reference>
<feature type="region of interest" description="Disordered" evidence="1">
    <location>
        <begin position="1"/>
        <end position="51"/>
    </location>
</feature>
<dbReference type="GO" id="GO:0001097">
    <property type="term" value="F:TFIIH-class transcription factor complex binding"/>
    <property type="evidence" value="ECO:0007669"/>
    <property type="project" value="TreeGrafter"/>
</dbReference>
<dbReference type="GO" id="GO:0005673">
    <property type="term" value="C:transcription factor TFIIE complex"/>
    <property type="evidence" value="ECO:0007669"/>
    <property type="project" value="InterPro"/>
</dbReference>
<dbReference type="AlphaFoldDB" id="A0A0D3JMC6"/>
<evidence type="ECO:0000313" key="2">
    <source>
        <dbReference type="EnsemblProtists" id="EOD24661"/>
    </source>
</evidence>
<evidence type="ECO:0000313" key="3">
    <source>
        <dbReference type="Proteomes" id="UP000013827"/>
    </source>
</evidence>
<dbReference type="RefSeq" id="XP_005777090.1">
    <property type="nucleotide sequence ID" value="XM_005777033.1"/>
</dbReference>
<dbReference type="GeneID" id="17270208"/>
<keyword evidence="3" id="KW-1185">Reference proteome</keyword>
<protein>
    <recommendedName>
        <fullName evidence="4">TFIIE beta domain-containing protein</fullName>
    </recommendedName>
</protein>
<dbReference type="GO" id="GO:0006367">
    <property type="term" value="P:transcription initiation at RNA polymerase II promoter"/>
    <property type="evidence" value="ECO:0007669"/>
    <property type="project" value="InterPro"/>
</dbReference>
<evidence type="ECO:0008006" key="4">
    <source>
        <dbReference type="Google" id="ProtNLM"/>
    </source>
</evidence>
<evidence type="ECO:0000256" key="1">
    <source>
        <dbReference type="SAM" id="MobiDB-lite"/>
    </source>
</evidence>
<sequence>MSSSKNPLKAAYSKVREAEERHAEKLRAKAARTAAPAERAPAYTKTLQATKDKAAARRKALAQTERASVAAAVRVRKDDGGTLPMGKALYLVQSFLQGRERHAEASVEQIREAVGINIDPGANPQLHDALTESEHVEVVPAAGVLRLRYRPKHGVRDAAMLAALLSRAVVSGVPRSELVATKEQPQACYEGVEADIEKLIREGRRTETLDASQMLARAVAIERPDTRDRVLFAPTAAKQAPAGLRAAWAAVEVPRGDDLQAALVQRKLLSKEELEVRRARKAAAIKAREEAKRAAKPKRERVGSRKITNTHLDLGK</sequence>
<dbReference type="EnsemblProtists" id="EOD24661">
    <property type="protein sequence ID" value="EOD24661"/>
    <property type="gene ID" value="EMIHUDRAFT_435429"/>
</dbReference>
<dbReference type="PANTHER" id="PTHR12716">
    <property type="entry name" value="TRANSCRIPTION INITIATION FACTOR IIE, BETA SUBUNIT"/>
    <property type="match status" value="1"/>
</dbReference>
<organism evidence="2 3">
    <name type="scientific">Emiliania huxleyi (strain CCMP1516)</name>
    <dbReference type="NCBI Taxonomy" id="280463"/>
    <lineage>
        <taxon>Eukaryota</taxon>
        <taxon>Haptista</taxon>
        <taxon>Haptophyta</taxon>
        <taxon>Prymnesiophyceae</taxon>
        <taxon>Isochrysidales</taxon>
        <taxon>Noelaerhabdaceae</taxon>
        <taxon>Emiliania</taxon>
    </lineage>
</organism>
<dbReference type="InterPro" id="IPR016656">
    <property type="entry name" value="TFIIE-bsu"/>
</dbReference>
<accession>A0A0D3JMC6</accession>
<name>A0A0D3JMC6_EMIH1</name>